<gene>
    <name evidence="3" type="ORF">JIG36_47075</name>
</gene>
<dbReference type="InterPro" id="IPR045430">
    <property type="entry name" value="EAD1"/>
</dbReference>
<keyword evidence="4" id="KW-1185">Reference proteome</keyword>
<feature type="region of interest" description="Disordered" evidence="1">
    <location>
        <begin position="519"/>
        <end position="546"/>
    </location>
</feature>
<dbReference type="InterPro" id="IPR010982">
    <property type="entry name" value="Lambda_DNA-bd_dom_sf"/>
</dbReference>
<evidence type="ECO:0000259" key="2">
    <source>
        <dbReference type="PROSITE" id="PS50943"/>
    </source>
</evidence>
<dbReference type="EMBL" id="JAENHP010000031">
    <property type="protein sequence ID" value="MBM2623089.1"/>
    <property type="molecule type" value="Genomic_DNA"/>
</dbReference>
<sequence length="546" mass="59406">MSGVSVTQGVAERIKQMRAARGWSAQNLADECAQLGVPSLTRGTIAKIESGVRKSVTAEELDILARALRTGTDELLRGSAPRPTHVRLAQLMSRLFFTEESARSVLLRAGFPAQLLPAFASPESFWSEAVRLMEMGIGPGDALTDLVEDAAATFRGNREIQAFRAEMAAPVIEAGPALRRGTADQPTHTLTLTGVDMPDEFLEVVRGQFGEEVDLLYVSRQQSSVSIPDPGDRVEQVRREIEELVRTYAPEAELAVYYEKYPFRPYLLSQLTVFGPDTTPYLLQSVPATATPRDIAAAIVAETRQLSDRTAVVVDSEAEGGVQRLRPDSTLHDNDVRDDAKLRVSAEARAGGSAGAPSLQVARRETRLRAVLAQVRAFAADRTGFAITFLDHPEVPTRIVVEFSAAGFVPPDDTPQPLPVHHHRVTIDLPPTFPTTPPTVIWNTPVFHPNIWPPDRPGFRPMTVCVREIFDDYDPGLDFGDLCALLVDLAGYRYQDQATACDPAAERWAASPDGQAMIAGLASPGAVTPRGRETPRRGPSAGRYGS</sequence>
<feature type="domain" description="HTH cro/C1-type" evidence="2">
    <location>
        <begin position="14"/>
        <end position="75"/>
    </location>
</feature>
<dbReference type="Gene3D" id="3.10.110.10">
    <property type="entry name" value="Ubiquitin Conjugating Enzyme"/>
    <property type="match status" value="1"/>
</dbReference>
<dbReference type="InterPro" id="IPR016135">
    <property type="entry name" value="UBQ-conjugating_enzyme/RWD"/>
</dbReference>
<name>A0ABS2AVB3_9ACTN</name>
<evidence type="ECO:0000313" key="4">
    <source>
        <dbReference type="Proteomes" id="UP000632138"/>
    </source>
</evidence>
<dbReference type="Pfam" id="PF01381">
    <property type="entry name" value="HTH_3"/>
    <property type="match status" value="1"/>
</dbReference>
<protein>
    <submittedName>
        <fullName evidence="3">Helix-turn-helix transcriptional regulator</fullName>
    </submittedName>
</protein>
<dbReference type="InterPro" id="IPR001387">
    <property type="entry name" value="Cro/C1-type_HTH"/>
</dbReference>
<evidence type="ECO:0000313" key="3">
    <source>
        <dbReference type="EMBL" id="MBM2623089.1"/>
    </source>
</evidence>
<dbReference type="SMART" id="SM00530">
    <property type="entry name" value="HTH_XRE"/>
    <property type="match status" value="1"/>
</dbReference>
<comment type="caution">
    <text evidence="3">The sequence shown here is derived from an EMBL/GenBank/DDBJ whole genome shotgun (WGS) entry which is preliminary data.</text>
</comment>
<dbReference type="Pfam" id="PF19955">
    <property type="entry name" value="EAD1"/>
    <property type="match status" value="1"/>
</dbReference>
<dbReference type="Gene3D" id="1.10.260.40">
    <property type="entry name" value="lambda repressor-like DNA-binding domains"/>
    <property type="match status" value="1"/>
</dbReference>
<accession>A0ABS2AVB3</accession>
<dbReference type="SUPFAM" id="SSF54495">
    <property type="entry name" value="UBC-like"/>
    <property type="match status" value="1"/>
</dbReference>
<organism evidence="3 4">
    <name type="scientific">Paractinoplanes ovalisporus</name>
    <dbReference type="NCBI Taxonomy" id="2810368"/>
    <lineage>
        <taxon>Bacteria</taxon>
        <taxon>Bacillati</taxon>
        <taxon>Actinomycetota</taxon>
        <taxon>Actinomycetes</taxon>
        <taxon>Micromonosporales</taxon>
        <taxon>Micromonosporaceae</taxon>
        <taxon>Paractinoplanes</taxon>
    </lineage>
</organism>
<dbReference type="PROSITE" id="PS50943">
    <property type="entry name" value="HTH_CROC1"/>
    <property type="match status" value="1"/>
</dbReference>
<dbReference type="CDD" id="cd00093">
    <property type="entry name" value="HTH_XRE"/>
    <property type="match status" value="1"/>
</dbReference>
<evidence type="ECO:0000256" key="1">
    <source>
        <dbReference type="SAM" id="MobiDB-lite"/>
    </source>
</evidence>
<dbReference type="SUPFAM" id="SSF47413">
    <property type="entry name" value="lambda repressor-like DNA-binding domains"/>
    <property type="match status" value="1"/>
</dbReference>
<reference evidence="3 4" key="1">
    <citation type="submission" date="2021-01" db="EMBL/GenBank/DDBJ databases">
        <title>Actinoplanes sp. nov. LDG1-06 isolated from lichen.</title>
        <authorList>
            <person name="Saeng-In P."/>
            <person name="Phongsopitanun W."/>
            <person name="Kanchanasin P."/>
            <person name="Yuki M."/>
            <person name="Kudo T."/>
            <person name="Ohkuma M."/>
            <person name="Tanasupawat S."/>
        </authorList>
    </citation>
    <scope>NUCLEOTIDE SEQUENCE [LARGE SCALE GENOMIC DNA]</scope>
    <source>
        <strain evidence="3 4">LDG1-06</strain>
    </source>
</reference>
<dbReference type="RefSeq" id="WP_203383438.1">
    <property type="nucleotide sequence ID" value="NZ_JAENHP010000031.1"/>
</dbReference>
<dbReference type="Proteomes" id="UP000632138">
    <property type="component" value="Unassembled WGS sequence"/>
</dbReference>
<proteinExistence type="predicted"/>